<feature type="chain" id="PRO_5002936156" evidence="1">
    <location>
        <begin position="22"/>
        <end position="278"/>
    </location>
</feature>
<evidence type="ECO:0000313" key="2">
    <source>
        <dbReference type="EMBL" id="EEN50488.1"/>
    </source>
</evidence>
<name>C3ZA95_BRAFL</name>
<accession>C3ZA95</accession>
<dbReference type="EMBL" id="GG666602">
    <property type="protein sequence ID" value="EEN50488.1"/>
    <property type="molecule type" value="Genomic_DNA"/>
</dbReference>
<evidence type="ECO:0000256" key="1">
    <source>
        <dbReference type="SAM" id="SignalP"/>
    </source>
</evidence>
<dbReference type="AlphaFoldDB" id="C3ZA95"/>
<gene>
    <name evidence="2" type="ORF">BRAFLDRAFT_87666</name>
</gene>
<dbReference type="InParanoid" id="C3ZA95"/>
<sequence length="278" mass="28998">MTKPMSLVWLIAIGLLALSFADVTAGTFEKKESEDDVGKGASKETSGAGIAELQNWKDKIDAIRALVNIIADGSELYSRMSAKYEMVEKGETSKGEFVRDMVRRAFLIFGKAGGRAVGSLVIPVGGIGKVIGEYVGERLGKVLGIFLAGEAADDVEKALIPLEGDDKGMHVLRCLGELLGALGRALDVVVQFFPRASASYEQWQNGEISTVSFSGKLGKDVVRVGSTAAGTVVGASLGAWYIGPALGQLAIPIPGLGAAMGAYVGNWLGGKVGDFVTG</sequence>
<protein>
    <submittedName>
        <fullName evidence="2">Uncharacterized protein</fullName>
    </submittedName>
</protein>
<organism>
    <name type="scientific">Branchiostoma floridae</name>
    <name type="common">Florida lancelet</name>
    <name type="synonym">Amphioxus</name>
    <dbReference type="NCBI Taxonomy" id="7739"/>
    <lineage>
        <taxon>Eukaryota</taxon>
        <taxon>Metazoa</taxon>
        <taxon>Chordata</taxon>
        <taxon>Cephalochordata</taxon>
        <taxon>Leptocardii</taxon>
        <taxon>Amphioxiformes</taxon>
        <taxon>Branchiostomatidae</taxon>
        <taxon>Branchiostoma</taxon>
    </lineage>
</organism>
<keyword evidence="1" id="KW-0732">Signal</keyword>
<reference evidence="2" key="1">
    <citation type="journal article" date="2008" name="Nature">
        <title>The amphioxus genome and the evolution of the chordate karyotype.</title>
        <authorList>
            <consortium name="US DOE Joint Genome Institute (JGI-PGF)"/>
            <person name="Putnam N.H."/>
            <person name="Butts T."/>
            <person name="Ferrier D.E.K."/>
            <person name="Furlong R.F."/>
            <person name="Hellsten U."/>
            <person name="Kawashima T."/>
            <person name="Robinson-Rechavi M."/>
            <person name="Shoguchi E."/>
            <person name="Terry A."/>
            <person name="Yu J.-K."/>
            <person name="Benito-Gutierrez E.L."/>
            <person name="Dubchak I."/>
            <person name="Garcia-Fernandez J."/>
            <person name="Gibson-Brown J.J."/>
            <person name="Grigoriev I.V."/>
            <person name="Horton A.C."/>
            <person name="de Jong P.J."/>
            <person name="Jurka J."/>
            <person name="Kapitonov V.V."/>
            <person name="Kohara Y."/>
            <person name="Kuroki Y."/>
            <person name="Lindquist E."/>
            <person name="Lucas S."/>
            <person name="Osoegawa K."/>
            <person name="Pennacchio L.A."/>
            <person name="Salamov A.A."/>
            <person name="Satou Y."/>
            <person name="Sauka-Spengler T."/>
            <person name="Schmutz J."/>
            <person name="Shin-I T."/>
            <person name="Toyoda A."/>
            <person name="Bronner-Fraser M."/>
            <person name="Fujiyama A."/>
            <person name="Holland L.Z."/>
            <person name="Holland P.W.H."/>
            <person name="Satoh N."/>
            <person name="Rokhsar D.S."/>
        </authorList>
    </citation>
    <scope>NUCLEOTIDE SEQUENCE [LARGE SCALE GENOMIC DNA]</scope>
    <source>
        <strain evidence="2">S238N-H82</strain>
        <tissue evidence="2">Testes</tissue>
    </source>
</reference>
<feature type="signal peptide" evidence="1">
    <location>
        <begin position="1"/>
        <end position="21"/>
    </location>
</feature>
<proteinExistence type="predicted"/>